<organism evidence="1 2">
    <name type="scientific">Phormidesmis priestleyi</name>
    <dbReference type="NCBI Taxonomy" id="268141"/>
    <lineage>
        <taxon>Bacteria</taxon>
        <taxon>Bacillati</taxon>
        <taxon>Cyanobacteriota</taxon>
        <taxon>Cyanophyceae</taxon>
        <taxon>Leptolyngbyales</taxon>
        <taxon>Leptolyngbyaceae</taxon>
        <taxon>Phormidesmis</taxon>
    </lineage>
</organism>
<dbReference type="AlphaFoldDB" id="A0A2W4Z802"/>
<dbReference type="Proteomes" id="UP000249794">
    <property type="component" value="Unassembled WGS sequence"/>
</dbReference>
<accession>A0A2W4Z802</accession>
<evidence type="ECO:0000313" key="1">
    <source>
        <dbReference type="EMBL" id="PZO54861.1"/>
    </source>
</evidence>
<reference evidence="2" key="1">
    <citation type="submission" date="2018-04" db="EMBL/GenBank/DDBJ databases">
        <authorList>
            <person name="Cornet L."/>
        </authorList>
    </citation>
    <scope>NUCLEOTIDE SEQUENCE [LARGE SCALE GENOMIC DNA]</scope>
</reference>
<sequence length="135" mass="15176">MPLPQPPERFQTGCIKADDAPGGFNIYITENSFDDGTIMLSEPKADLVLGFIPTGAIPDREDQTSLAPGEPEWMHIGFSSSLGIESNEDFYEVIEKDGPYNYAQYQRIFTNTSPVSIEERVEMLEQVKDQWEASH</sequence>
<protein>
    <submittedName>
        <fullName evidence="1">Uncharacterized protein</fullName>
    </submittedName>
</protein>
<proteinExistence type="predicted"/>
<dbReference type="EMBL" id="QBMP01000106">
    <property type="protein sequence ID" value="PZO54861.1"/>
    <property type="molecule type" value="Genomic_DNA"/>
</dbReference>
<comment type="caution">
    <text evidence="1">The sequence shown here is derived from an EMBL/GenBank/DDBJ whole genome shotgun (WGS) entry which is preliminary data.</text>
</comment>
<reference evidence="1 2" key="2">
    <citation type="submission" date="2018-06" db="EMBL/GenBank/DDBJ databases">
        <title>Metagenomic assembly of (sub)arctic Cyanobacteria and their associated microbiome from non-axenic cultures.</title>
        <authorList>
            <person name="Baurain D."/>
        </authorList>
    </citation>
    <scope>NUCLEOTIDE SEQUENCE [LARGE SCALE GENOMIC DNA]</scope>
    <source>
        <strain evidence="1">ULC027bin1</strain>
    </source>
</reference>
<name>A0A2W4Z802_9CYAN</name>
<evidence type="ECO:0000313" key="2">
    <source>
        <dbReference type="Proteomes" id="UP000249794"/>
    </source>
</evidence>
<gene>
    <name evidence="1" type="ORF">DCF15_11195</name>
</gene>